<accession>A0A9P0DW56</accession>
<evidence type="ECO:0000313" key="5">
    <source>
        <dbReference type="Proteomes" id="UP001153737"/>
    </source>
</evidence>
<evidence type="ECO:0000259" key="3">
    <source>
        <dbReference type="SMART" id="SM00690"/>
    </source>
</evidence>
<evidence type="ECO:0000313" key="4">
    <source>
        <dbReference type="EMBL" id="CAH1170114.1"/>
    </source>
</evidence>
<feature type="chain" id="PRO_5040317440" description="DUF243 domain-containing protein" evidence="2">
    <location>
        <begin position="17"/>
        <end position="432"/>
    </location>
</feature>
<evidence type="ECO:0000256" key="2">
    <source>
        <dbReference type="SAM" id="SignalP"/>
    </source>
</evidence>
<proteinExistence type="predicted"/>
<dbReference type="AlphaFoldDB" id="A0A9P0DW56"/>
<name>A0A9P0DW56_PHACE</name>
<feature type="region of interest" description="Disordered" evidence="1">
    <location>
        <begin position="147"/>
        <end position="404"/>
    </location>
</feature>
<dbReference type="EMBL" id="OU896711">
    <property type="protein sequence ID" value="CAH1170114.1"/>
    <property type="molecule type" value="Genomic_DNA"/>
</dbReference>
<dbReference type="OrthoDB" id="550424at2759"/>
<feature type="compositionally biased region" description="Polar residues" evidence="1">
    <location>
        <begin position="171"/>
        <end position="184"/>
    </location>
</feature>
<feature type="compositionally biased region" description="Polar residues" evidence="1">
    <location>
        <begin position="238"/>
        <end position="247"/>
    </location>
</feature>
<evidence type="ECO:0000256" key="1">
    <source>
        <dbReference type="SAM" id="MobiDB-lite"/>
    </source>
</evidence>
<dbReference type="GO" id="GO:0062129">
    <property type="term" value="C:chitin-based extracellular matrix"/>
    <property type="evidence" value="ECO:0007669"/>
    <property type="project" value="TreeGrafter"/>
</dbReference>
<keyword evidence="2" id="KW-0732">Signal</keyword>
<dbReference type="GO" id="GO:0008010">
    <property type="term" value="F:structural constituent of chitin-based larval cuticle"/>
    <property type="evidence" value="ECO:0007669"/>
    <property type="project" value="TreeGrafter"/>
</dbReference>
<reference evidence="4" key="2">
    <citation type="submission" date="2022-10" db="EMBL/GenBank/DDBJ databases">
        <authorList>
            <consortium name="ENA_rothamsted_submissions"/>
            <consortium name="culmorum"/>
            <person name="King R."/>
        </authorList>
    </citation>
    <scope>NUCLEOTIDE SEQUENCE</scope>
</reference>
<gene>
    <name evidence="4" type="ORF">PHAECO_LOCUS9063</name>
</gene>
<dbReference type="SMART" id="SM00690">
    <property type="entry name" value="DM5"/>
    <property type="match status" value="1"/>
</dbReference>
<dbReference type="Proteomes" id="UP001153737">
    <property type="component" value="Chromosome 5"/>
</dbReference>
<dbReference type="PANTHER" id="PTHR31927:SF2">
    <property type="entry name" value="FI07246P-RELATED"/>
    <property type="match status" value="1"/>
</dbReference>
<feature type="signal peptide" evidence="2">
    <location>
        <begin position="1"/>
        <end position="16"/>
    </location>
</feature>
<dbReference type="Pfam" id="PF03103">
    <property type="entry name" value="DUF243"/>
    <property type="match status" value="1"/>
</dbReference>
<dbReference type="GO" id="GO:0040003">
    <property type="term" value="P:chitin-based cuticle development"/>
    <property type="evidence" value="ECO:0007669"/>
    <property type="project" value="TreeGrafter"/>
</dbReference>
<dbReference type="PANTHER" id="PTHR31927">
    <property type="entry name" value="FI07246P-RELATED-RELATED"/>
    <property type="match status" value="1"/>
</dbReference>
<feature type="compositionally biased region" description="Basic and acidic residues" evidence="1">
    <location>
        <begin position="278"/>
        <end position="288"/>
    </location>
</feature>
<feature type="compositionally biased region" description="Polar residues" evidence="1">
    <location>
        <begin position="221"/>
        <end position="231"/>
    </location>
</feature>
<feature type="domain" description="DUF243" evidence="3">
    <location>
        <begin position="47"/>
        <end position="144"/>
    </location>
</feature>
<reference evidence="4" key="1">
    <citation type="submission" date="2022-01" db="EMBL/GenBank/DDBJ databases">
        <authorList>
            <person name="King R."/>
        </authorList>
    </citation>
    <scope>NUCLEOTIDE SEQUENCE</scope>
</reference>
<organism evidence="4 5">
    <name type="scientific">Phaedon cochleariae</name>
    <name type="common">Mustard beetle</name>
    <dbReference type="NCBI Taxonomy" id="80249"/>
    <lineage>
        <taxon>Eukaryota</taxon>
        <taxon>Metazoa</taxon>
        <taxon>Ecdysozoa</taxon>
        <taxon>Arthropoda</taxon>
        <taxon>Hexapoda</taxon>
        <taxon>Insecta</taxon>
        <taxon>Pterygota</taxon>
        <taxon>Neoptera</taxon>
        <taxon>Endopterygota</taxon>
        <taxon>Coleoptera</taxon>
        <taxon>Polyphaga</taxon>
        <taxon>Cucujiformia</taxon>
        <taxon>Chrysomeloidea</taxon>
        <taxon>Chrysomelidae</taxon>
        <taxon>Chrysomelinae</taxon>
        <taxon>Chrysomelini</taxon>
        <taxon>Phaedon</taxon>
    </lineage>
</organism>
<protein>
    <recommendedName>
        <fullName evidence="3">DUF243 domain-containing protein</fullName>
    </recommendedName>
</protein>
<dbReference type="InterPro" id="IPR004145">
    <property type="entry name" value="DUF243"/>
</dbReference>
<sequence>MKTLLTISTFLLIVYGEDTDTEPGYFYPSPSIQETPQTNPLTENIDINRFVYFFKAPPSEKKPIKKPVIKIPPPKKNYKIIFIQAPEPPAPVLPELPVIPKDEEKTIVYVLNKKPEEQPTVFLPTPKPTKPTSPEVYFINYGLQKNSTPAEHHPQVSGEPEAPTTDESPRQYITPSTEAPSSPSFKIPSHYLPPAPQYGLQGTLDIPEAPTTDESPRHYITPSTEAPSSPSFKIPSQYLPQASQYDSHGTVDIPAEALPKKSELSSYLPPKTSYGVPIKKEVLNKPSEEQPTVFLPTPQVSGEPEAPETDESPRRYITPSSKAPSSPPFQILSQYLPPAPQYGLQGTLDVPAQGFPEKSQPSSRYLPPKTSYGVPIEEEASSKLSTKNSYGEPIETDDSYQGQVRNSRSALKTVEGFGTSEPYYYFQRKSAV</sequence>
<keyword evidence="5" id="KW-1185">Reference proteome</keyword>